<dbReference type="Proteomes" id="UP001079430">
    <property type="component" value="Unassembled WGS sequence"/>
</dbReference>
<comment type="pathway">
    <text evidence="1">Bacterial outer membrane biogenesis; LPS O-antigen biosynthesis.</text>
</comment>
<comment type="caution">
    <text evidence="4">The sequence shown here is derived from an EMBL/GenBank/DDBJ whole genome shotgun (WGS) entry which is preliminary data.</text>
</comment>
<protein>
    <submittedName>
        <fullName evidence="4">NAD-dependent epimerase/dehydratase family protein</fullName>
    </submittedName>
</protein>
<keyword evidence="5" id="KW-1185">Reference proteome</keyword>
<evidence type="ECO:0000313" key="4">
    <source>
        <dbReference type="EMBL" id="MCZ4091315.1"/>
    </source>
</evidence>
<evidence type="ECO:0000313" key="5">
    <source>
        <dbReference type="Proteomes" id="UP001079430"/>
    </source>
</evidence>
<comment type="similarity">
    <text evidence="2">Belongs to the NAD(P)-dependent epimerase/dehydratase family.</text>
</comment>
<dbReference type="PANTHER" id="PTHR43000">
    <property type="entry name" value="DTDP-D-GLUCOSE 4,6-DEHYDRATASE-RELATED"/>
    <property type="match status" value="1"/>
</dbReference>
<dbReference type="Gene3D" id="3.40.50.720">
    <property type="entry name" value="NAD(P)-binding Rossmann-like Domain"/>
    <property type="match status" value="1"/>
</dbReference>
<accession>A0ABT4KH58</accession>
<dbReference type="SUPFAM" id="SSF51735">
    <property type="entry name" value="NAD(P)-binding Rossmann-fold domains"/>
    <property type="match status" value="1"/>
</dbReference>
<feature type="domain" description="NAD-dependent epimerase/dehydratase" evidence="3">
    <location>
        <begin position="24"/>
        <end position="285"/>
    </location>
</feature>
<name>A0ABT4KH58_9HYPH</name>
<evidence type="ECO:0000256" key="1">
    <source>
        <dbReference type="ARBA" id="ARBA00005125"/>
    </source>
</evidence>
<organism evidence="4 5">
    <name type="scientific">Sinorhizobium psoraleae</name>
    <dbReference type="NCBI Taxonomy" id="520838"/>
    <lineage>
        <taxon>Bacteria</taxon>
        <taxon>Pseudomonadati</taxon>
        <taxon>Pseudomonadota</taxon>
        <taxon>Alphaproteobacteria</taxon>
        <taxon>Hyphomicrobiales</taxon>
        <taxon>Rhizobiaceae</taxon>
        <taxon>Sinorhizobium/Ensifer group</taxon>
        <taxon>Sinorhizobium</taxon>
    </lineage>
</organism>
<dbReference type="EMBL" id="JAPVOI010000004">
    <property type="protein sequence ID" value="MCZ4091315.1"/>
    <property type="molecule type" value="Genomic_DNA"/>
</dbReference>
<dbReference type="InterPro" id="IPR036291">
    <property type="entry name" value="NAD(P)-bd_dom_sf"/>
</dbReference>
<evidence type="ECO:0000259" key="3">
    <source>
        <dbReference type="Pfam" id="PF01370"/>
    </source>
</evidence>
<dbReference type="RefSeq" id="WP_269281024.1">
    <property type="nucleotide sequence ID" value="NZ_JAPVOI010000004.1"/>
</dbReference>
<evidence type="ECO:0000256" key="2">
    <source>
        <dbReference type="ARBA" id="ARBA00007637"/>
    </source>
</evidence>
<reference evidence="4" key="1">
    <citation type="submission" date="2022-10" db="EMBL/GenBank/DDBJ databases">
        <title>Whole genome sequencing of three plant growth promoting bacteria isolated from Vachellia tortilis subsp. raddiana in Morocco.</title>
        <authorList>
            <person name="Hnini M."/>
            <person name="Zouagui R."/>
            <person name="Zouagui H."/>
            <person name="Chemao Elfihri M.-W."/>
            <person name="Ibrahimi A."/>
            <person name="Sbabou L."/>
            <person name="Aurag J."/>
        </authorList>
    </citation>
    <scope>NUCLEOTIDE SEQUENCE</scope>
    <source>
        <strain evidence="4">LMR678</strain>
    </source>
</reference>
<sequence length="373" mass="40817">MSAGSLDRRARLATPALSRKTTAIVVVGGSGFVGSNLADSFLREGEEVIVLDNLSRAGVERNLEWLVDNHGGAVHPVLADVRDLAAIEPVFRDAKAVFHFAAQTAVTTSLQQPIDDFETNARGTLNVLEAARKAGRKAPVIFASSNKVYGALAQMQMNEVGERHFPVDEAARTHGVSEMQPLDFCTPYGCSKGVADQYVLDYARSFKLPTAVLRMSCIYGPRQFGTEDQGWVAHFLIRALAGESISIYGDGKQVRDILHVGDAVAAYRALLKSIDRFKGRAFNLGGGPENAVSIAQVLSEIELLTGRRLATVKRDWRAGDQLFFVADTRALADAVGWKPRTAWRAGLRDLHAWLLKDWNEVNKVHHQAKRITA</sequence>
<proteinExistence type="inferred from homology"/>
<gene>
    <name evidence="4" type="ORF">O3W52_14945</name>
</gene>
<dbReference type="InterPro" id="IPR001509">
    <property type="entry name" value="Epimerase_deHydtase"/>
</dbReference>
<dbReference type="Pfam" id="PF01370">
    <property type="entry name" value="Epimerase"/>
    <property type="match status" value="1"/>
</dbReference>